<reference evidence="2" key="1">
    <citation type="submission" date="2020-11" db="EMBL/GenBank/DDBJ databases">
        <authorList>
            <person name="Whiteford S."/>
        </authorList>
    </citation>
    <scope>NUCLEOTIDE SEQUENCE</scope>
</reference>
<dbReference type="AlphaFoldDB" id="A0A8S4D7G5"/>
<gene>
    <name evidence="2" type="ORF">PLXY2_LOCUS1051</name>
</gene>
<dbReference type="PANTHER" id="PTHR21055">
    <property type="entry name" value="PROTEIN PHOSPHATASE 1 REGULATORY SUBUNIT 36"/>
    <property type="match status" value="1"/>
</dbReference>
<accession>A0A8S4D7G5</accession>
<dbReference type="EMBL" id="CAJHNJ030000002">
    <property type="protein sequence ID" value="CAG9091894.1"/>
    <property type="molecule type" value="Genomic_DNA"/>
</dbReference>
<protein>
    <submittedName>
        <fullName evidence="2">(diamondback moth) hypothetical protein</fullName>
    </submittedName>
</protein>
<proteinExistence type="predicted"/>
<dbReference type="PANTHER" id="PTHR21055:SF3">
    <property type="entry name" value="PROTEIN PHOSPHATASE 1 REGULATORY SUBUNIT 36"/>
    <property type="match status" value="1"/>
</dbReference>
<evidence type="ECO:0000313" key="3">
    <source>
        <dbReference type="Proteomes" id="UP000653454"/>
    </source>
</evidence>
<organism evidence="2 3">
    <name type="scientific">Plutella xylostella</name>
    <name type="common">Diamondback moth</name>
    <name type="synonym">Plutella maculipennis</name>
    <dbReference type="NCBI Taxonomy" id="51655"/>
    <lineage>
        <taxon>Eukaryota</taxon>
        <taxon>Metazoa</taxon>
        <taxon>Ecdysozoa</taxon>
        <taxon>Arthropoda</taxon>
        <taxon>Hexapoda</taxon>
        <taxon>Insecta</taxon>
        <taxon>Pterygota</taxon>
        <taxon>Neoptera</taxon>
        <taxon>Endopterygota</taxon>
        <taxon>Lepidoptera</taxon>
        <taxon>Glossata</taxon>
        <taxon>Ditrysia</taxon>
        <taxon>Yponomeutoidea</taxon>
        <taxon>Plutellidae</taxon>
        <taxon>Plutella</taxon>
    </lineage>
</organism>
<dbReference type="GO" id="GO:0019902">
    <property type="term" value="F:phosphatase binding"/>
    <property type="evidence" value="ECO:0007669"/>
    <property type="project" value="InterPro"/>
</dbReference>
<feature type="region of interest" description="Disordered" evidence="1">
    <location>
        <begin position="403"/>
        <end position="427"/>
    </location>
</feature>
<dbReference type="Pfam" id="PF14895">
    <property type="entry name" value="PPPI_inhib"/>
    <property type="match status" value="1"/>
</dbReference>
<sequence length="449" mass="51929">MADEEDDEDLGFGGLYQDGHWEWDERENEIVFISDLPPALVELVKMPVKPPTGTIEFRDDVDVLEQIRFRRRYQRKLKPGQPDIITLQDIKDIALFTAPLSILNPQLIDILHTATCERFLRALLLYCQYYLQIAEVMSQRVLELETKVRTPECDVIERQYRDNLADLKLVVAKEYSTGIIGGDDTKMFHHMGPEKKRRSLSDKDARLCETLLRICVHIIWLALGRKSFNQIELELHRLFKSETFNCVEHAINSGYLAKMTREERRVLIGQCVRKDKKLHICSPLINEVFCDRRIDYRLLGLGVIEYPELPARLQYIYQAVAGPESDIRESGVSLGILGHPRANFDTMLHPLVVPAAKSKSRVMSQSLQSNLDQSKISTKSSTTTGSTKKIYEDIILPHVEDEEPEFPPEFPHTPLPPRRCSETQRRRWQRRLRRLLRAGAPRTHSHVTK</sequence>
<evidence type="ECO:0000256" key="1">
    <source>
        <dbReference type="SAM" id="MobiDB-lite"/>
    </source>
</evidence>
<comment type="caution">
    <text evidence="2">The sequence shown here is derived from an EMBL/GenBank/DDBJ whole genome shotgun (WGS) entry which is preliminary data.</text>
</comment>
<name>A0A8S4D7G5_PLUXY</name>
<keyword evidence="3" id="KW-1185">Reference proteome</keyword>
<dbReference type="Proteomes" id="UP000653454">
    <property type="component" value="Unassembled WGS sequence"/>
</dbReference>
<feature type="compositionally biased region" description="Pro residues" evidence="1">
    <location>
        <begin position="407"/>
        <end position="417"/>
    </location>
</feature>
<evidence type="ECO:0000313" key="2">
    <source>
        <dbReference type="EMBL" id="CAG9091894.1"/>
    </source>
</evidence>
<dbReference type="InterPro" id="IPR026142">
    <property type="entry name" value="Pro_pase_1_reg_su_36"/>
</dbReference>